<name>A0A5N1IRA8_9BACT</name>
<feature type="transmembrane region" description="Helical" evidence="6">
    <location>
        <begin position="24"/>
        <end position="44"/>
    </location>
</feature>
<accession>A0A5N1IRA8</accession>
<evidence type="ECO:0000256" key="4">
    <source>
        <dbReference type="ARBA" id="ARBA00022989"/>
    </source>
</evidence>
<dbReference type="Proteomes" id="UP000326570">
    <property type="component" value="Unassembled WGS sequence"/>
</dbReference>
<dbReference type="RefSeq" id="WP_150904794.1">
    <property type="nucleotide sequence ID" value="NZ_VTWT01000009.1"/>
</dbReference>
<dbReference type="AlphaFoldDB" id="A0A5N1IRA8"/>
<evidence type="ECO:0000256" key="6">
    <source>
        <dbReference type="SAM" id="Phobius"/>
    </source>
</evidence>
<feature type="transmembrane region" description="Helical" evidence="6">
    <location>
        <begin position="64"/>
        <end position="81"/>
    </location>
</feature>
<evidence type="ECO:0000256" key="5">
    <source>
        <dbReference type="ARBA" id="ARBA00023136"/>
    </source>
</evidence>
<keyword evidence="4 6" id="KW-1133">Transmembrane helix</keyword>
<keyword evidence="3 6" id="KW-0812">Transmembrane</keyword>
<dbReference type="GO" id="GO:0005886">
    <property type="term" value="C:plasma membrane"/>
    <property type="evidence" value="ECO:0007669"/>
    <property type="project" value="UniProtKB-SubCell"/>
</dbReference>
<feature type="transmembrane region" description="Helical" evidence="6">
    <location>
        <begin position="117"/>
        <end position="136"/>
    </location>
</feature>
<proteinExistence type="predicted"/>
<dbReference type="InterPro" id="IPR010432">
    <property type="entry name" value="RDD"/>
</dbReference>
<reference evidence="8 9" key="1">
    <citation type="submission" date="2019-09" db="EMBL/GenBank/DDBJ databases">
        <title>Genome sequence of Adhaeribacter sp. M2.</title>
        <authorList>
            <person name="Srinivasan S."/>
        </authorList>
    </citation>
    <scope>NUCLEOTIDE SEQUENCE [LARGE SCALE GENOMIC DNA]</scope>
    <source>
        <strain evidence="8 9">M2</strain>
    </source>
</reference>
<keyword evidence="9" id="KW-1185">Reference proteome</keyword>
<evidence type="ECO:0000259" key="7">
    <source>
        <dbReference type="Pfam" id="PF06271"/>
    </source>
</evidence>
<keyword evidence="2" id="KW-1003">Cell membrane</keyword>
<dbReference type="InterPro" id="IPR051791">
    <property type="entry name" value="Pra-immunoreactive"/>
</dbReference>
<organism evidence="8 9">
    <name type="scientific">Adhaeribacter soli</name>
    <dbReference type="NCBI Taxonomy" id="2607655"/>
    <lineage>
        <taxon>Bacteria</taxon>
        <taxon>Pseudomonadati</taxon>
        <taxon>Bacteroidota</taxon>
        <taxon>Cytophagia</taxon>
        <taxon>Cytophagales</taxon>
        <taxon>Hymenobacteraceae</taxon>
        <taxon>Adhaeribacter</taxon>
    </lineage>
</organism>
<evidence type="ECO:0000313" key="9">
    <source>
        <dbReference type="Proteomes" id="UP000326570"/>
    </source>
</evidence>
<dbReference type="PANTHER" id="PTHR36115">
    <property type="entry name" value="PROLINE-RICH ANTIGEN HOMOLOG-RELATED"/>
    <property type="match status" value="1"/>
</dbReference>
<dbReference type="Pfam" id="PF06271">
    <property type="entry name" value="RDD"/>
    <property type="match status" value="1"/>
</dbReference>
<evidence type="ECO:0000313" key="8">
    <source>
        <dbReference type="EMBL" id="KAA9327290.1"/>
    </source>
</evidence>
<gene>
    <name evidence="8" type="ORF">F0P94_15335</name>
</gene>
<keyword evidence="5 6" id="KW-0472">Membrane</keyword>
<comment type="caution">
    <text evidence="8">The sequence shown here is derived from an EMBL/GenBank/DDBJ whole genome shotgun (WGS) entry which is preliminary data.</text>
</comment>
<sequence length="156" mass="17290">MANPEIIDITPADLTNYAGFWRRAAALFIDLLILSVPTYFLAVMLSDDPAVSTNTTETVRTHAINVYNMVSLLINWLYFSIMESSPRQATFGKQAVGIFVTDLAGNRISFGKATLRYFAKVLSSLTLLIGYLMAAFTERKQALHDFIAGTLVLSKE</sequence>
<protein>
    <submittedName>
        <fullName evidence="8">RDD family protein</fullName>
    </submittedName>
</protein>
<feature type="domain" description="RDD" evidence="7">
    <location>
        <begin position="17"/>
        <end position="149"/>
    </location>
</feature>
<evidence type="ECO:0000256" key="1">
    <source>
        <dbReference type="ARBA" id="ARBA00004651"/>
    </source>
</evidence>
<evidence type="ECO:0000256" key="2">
    <source>
        <dbReference type="ARBA" id="ARBA00022475"/>
    </source>
</evidence>
<comment type="subcellular location">
    <subcellularLocation>
        <location evidence="1">Cell membrane</location>
        <topology evidence="1">Multi-pass membrane protein</topology>
    </subcellularLocation>
</comment>
<evidence type="ECO:0000256" key="3">
    <source>
        <dbReference type="ARBA" id="ARBA00022692"/>
    </source>
</evidence>
<dbReference type="EMBL" id="VTWT01000009">
    <property type="protein sequence ID" value="KAA9327290.1"/>
    <property type="molecule type" value="Genomic_DNA"/>
</dbReference>